<gene>
    <name evidence="2" type="ORF">KUV26_05075</name>
</gene>
<accession>A0ABS7NC88</accession>
<protein>
    <recommendedName>
        <fullName evidence="4">Asparagine synthetase domain-containing protein</fullName>
    </recommendedName>
</protein>
<evidence type="ECO:0008006" key="4">
    <source>
        <dbReference type="Google" id="ProtNLM"/>
    </source>
</evidence>
<reference evidence="2 3" key="1">
    <citation type="submission" date="2021-06" db="EMBL/GenBank/DDBJ databases">
        <title>50 bacteria genomes isolated from Dapeng, Shenzhen, China.</title>
        <authorList>
            <person name="Zheng W."/>
            <person name="Yu S."/>
            <person name="Huang Y."/>
        </authorList>
    </citation>
    <scope>NUCLEOTIDE SEQUENCE [LARGE SCALE GENOMIC DNA]</scope>
    <source>
        <strain evidence="2 3">DP1N14-2</strain>
    </source>
</reference>
<comment type="caution">
    <text evidence="2">The sequence shown here is derived from an EMBL/GenBank/DDBJ whole genome shotgun (WGS) entry which is preliminary data.</text>
</comment>
<evidence type="ECO:0000313" key="3">
    <source>
        <dbReference type="Proteomes" id="UP000766629"/>
    </source>
</evidence>
<name>A0ABS7NC88_9RHOB</name>
<organism evidence="2 3">
    <name type="scientific">Leisingera daeponensis</name>
    <dbReference type="NCBI Taxonomy" id="405746"/>
    <lineage>
        <taxon>Bacteria</taxon>
        <taxon>Pseudomonadati</taxon>
        <taxon>Pseudomonadota</taxon>
        <taxon>Alphaproteobacteria</taxon>
        <taxon>Rhodobacterales</taxon>
        <taxon>Roseobacteraceae</taxon>
        <taxon>Leisingera</taxon>
    </lineage>
</organism>
<evidence type="ECO:0000313" key="2">
    <source>
        <dbReference type="EMBL" id="MBY6138803.1"/>
    </source>
</evidence>
<dbReference type="RefSeq" id="WP_222507571.1">
    <property type="nucleotide sequence ID" value="NZ_JAHVJA010000002.1"/>
</dbReference>
<sequence>MRTGAPPAPAEQMLEAQRLWPYRPRLFAKAFRYQYVISRQEEQIHSFSHHTCGQWHIHAGKDLPACALHDALGRPFGVLLGIAVGPTGLLSAPLQHLPLDSTAPDFWDRLEDFIVDTAGRFALIAESGGQARFYTDPVGMIGAVCDPLARRVAASPLLALDRPVVPNPKVDPEIVAHHGGKISLFHTADKHVRRLNPNFYLDLRTFREHRFWPREDDSLNAPADPVEAFDRIYAQASFNIGAIAAAHPTALPLTGGQDSRLLLTFAKPHADRIKHYFSHINNYATRRDAAIGGILCQRLNLRHQALDKRDYSLPEAEIEKRRSIYHLTTGAPMPPPQEHLNGTANGLPENTVILRGHLTDLLRAVFVTRPQGLWDVVNWQIKKLLIVPNSMFGPETASLFRDDFTAWQKTLNTPARSKAVDFLFLEVYYSSTVGAVFPALWQHFYLSPFNSRRLIALSLSFADKHRVESGPVFGIIERFAPELSDVPFDFEAPADLGTLHGCEGSFGSMTRDRRLAAIARLARTRPGPGAEPQQQEDLPAGTV</sequence>
<feature type="region of interest" description="Disordered" evidence="1">
    <location>
        <begin position="523"/>
        <end position="543"/>
    </location>
</feature>
<keyword evidence="3" id="KW-1185">Reference proteome</keyword>
<dbReference type="Proteomes" id="UP000766629">
    <property type="component" value="Unassembled WGS sequence"/>
</dbReference>
<dbReference type="EMBL" id="JAHVJA010000002">
    <property type="protein sequence ID" value="MBY6138803.1"/>
    <property type="molecule type" value="Genomic_DNA"/>
</dbReference>
<proteinExistence type="predicted"/>
<evidence type="ECO:0000256" key="1">
    <source>
        <dbReference type="SAM" id="MobiDB-lite"/>
    </source>
</evidence>